<proteinExistence type="predicted"/>
<sequence>MAEQLSLNTLDHLVDPSFLASTPQHGFEISNLAPPCSRLLFSGFKTLFGQFPGTLNTLKINLNGYYKSFEQFWERFITPLNNLYRLKIQIAKTTHTIDFSHLHFPQHLHILELYGNDYLDFPGD</sequence>
<evidence type="ECO:0000313" key="2">
    <source>
        <dbReference type="Proteomes" id="UP001165064"/>
    </source>
</evidence>
<dbReference type="EMBL" id="BSXS01014258">
    <property type="protein sequence ID" value="GMF05199.1"/>
    <property type="molecule type" value="Genomic_DNA"/>
</dbReference>
<reference evidence="1" key="1">
    <citation type="submission" date="2023-04" db="EMBL/GenBank/DDBJ databases">
        <title>Ambrosiozyma monospora NBRC 10751.</title>
        <authorList>
            <person name="Ichikawa N."/>
            <person name="Sato H."/>
            <person name="Tonouchi N."/>
        </authorList>
    </citation>
    <scope>NUCLEOTIDE SEQUENCE</scope>
    <source>
        <strain evidence="1">NBRC 10751</strain>
    </source>
</reference>
<dbReference type="Proteomes" id="UP001165064">
    <property type="component" value="Unassembled WGS sequence"/>
</dbReference>
<keyword evidence="2" id="KW-1185">Reference proteome</keyword>
<protein>
    <submittedName>
        <fullName evidence="1">Unnamed protein product</fullName>
    </submittedName>
</protein>
<name>A0ACB5U8Q3_AMBMO</name>
<evidence type="ECO:0000313" key="1">
    <source>
        <dbReference type="EMBL" id="GMF05199.1"/>
    </source>
</evidence>
<comment type="caution">
    <text evidence="1">The sequence shown here is derived from an EMBL/GenBank/DDBJ whole genome shotgun (WGS) entry which is preliminary data.</text>
</comment>
<gene>
    <name evidence="1" type="ORF">Amon02_001225000</name>
</gene>
<accession>A0ACB5U8Q3</accession>
<organism evidence="1 2">
    <name type="scientific">Ambrosiozyma monospora</name>
    <name type="common">Yeast</name>
    <name type="synonym">Endomycopsis monosporus</name>
    <dbReference type="NCBI Taxonomy" id="43982"/>
    <lineage>
        <taxon>Eukaryota</taxon>
        <taxon>Fungi</taxon>
        <taxon>Dikarya</taxon>
        <taxon>Ascomycota</taxon>
        <taxon>Saccharomycotina</taxon>
        <taxon>Pichiomycetes</taxon>
        <taxon>Pichiales</taxon>
        <taxon>Pichiaceae</taxon>
        <taxon>Ambrosiozyma</taxon>
    </lineage>
</organism>